<dbReference type="NCBIfam" id="TIGR01780">
    <property type="entry name" value="SSADH"/>
    <property type="match status" value="1"/>
</dbReference>
<dbReference type="PANTHER" id="PTHR43353:SF5">
    <property type="entry name" value="SUCCINATE-SEMIALDEHYDE DEHYDROGENASE, MITOCHONDRIAL"/>
    <property type="match status" value="1"/>
</dbReference>
<dbReference type="Gene3D" id="3.40.605.10">
    <property type="entry name" value="Aldehyde Dehydrogenase, Chain A, domain 1"/>
    <property type="match status" value="1"/>
</dbReference>
<dbReference type="EC" id="1.2.1.16" evidence="4"/>
<dbReference type="Proteomes" id="UP000248066">
    <property type="component" value="Unassembled WGS sequence"/>
</dbReference>
<accession>A0A2W0HID6</accession>
<dbReference type="Pfam" id="PF00171">
    <property type="entry name" value="Aldedh"/>
    <property type="match status" value="1"/>
</dbReference>
<feature type="domain" description="Aldehyde dehydrogenase" evidence="3">
    <location>
        <begin position="3"/>
        <end position="456"/>
    </location>
</feature>
<dbReference type="RefSeq" id="WP_110520680.1">
    <property type="nucleotide sequence ID" value="NZ_PDOF01000002.1"/>
</dbReference>
<dbReference type="PANTHER" id="PTHR43353">
    <property type="entry name" value="SUCCINATE-SEMIALDEHYDE DEHYDROGENASE, MITOCHONDRIAL"/>
    <property type="match status" value="1"/>
</dbReference>
<dbReference type="CDD" id="cd07103">
    <property type="entry name" value="ALDH_F5_SSADH_GabD"/>
    <property type="match status" value="1"/>
</dbReference>
<evidence type="ECO:0000259" key="3">
    <source>
        <dbReference type="Pfam" id="PF00171"/>
    </source>
</evidence>
<keyword evidence="5" id="KW-1185">Reference proteome</keyword>
<dbReference type="PROSITE" id="PS00070">
    <property type="entry name" value="ALDEHYDE_DEHYDR_CYS"/>
    <property type="match status" value="1"/>
</dbReference>
<dbReference type="GO" id="GO:0004777">
    <property type="term" value="F:succinate-semialdehyde dehydrogenase (NAD+) activity"/>
    <property type="evidence" value="ECO:0007669"/>
    <property type="project" value="TreeGrafter"/>
</dbReference>
<dbReference type="OrthoDB" id="9762913at2"/>
<dbReference type="InterPro" id="IPR016161">
    <property type="entry name" value="Ald_DH/histidinol_DH"/>
</dbReference>
<dbReference type="InterPro" id="IPR016160">
    <property type="entry name" value="Ald_DH_CS_CYS"/>
</dbReference>
<dbReference type="Gene3D" id="3.40.309.10">
    <property type="entry name" value="Aldehyde Dehydrogenase, Chain A, domain 2"/>
    <property type="match status" value="1"/>
</dbReference>
<keyword evidence="2 4" id="KW-0560">Oxidoreductase</keyword>
<dbReference type="EMBL" id="PDOF01000002">
    <property type="protein sequence ID" value="PYZ96742.1"/>
    <property type="molecule type" value="Genomic_DNA"/>
</dbReference>
<dbReference type="InterPro" id="IPR010102">
    <property type="entry name" value="Succ_semiAld_DH"/>
</dbReference>
<evidence type="ECO:0000313" key="5">
    <source>
        <dbReference type="Proteomes" id="UP000248066"/>
    </source>
</evidence>
<evidence type="ECO:0000313" key="4">
    <source>
        <dbReference type="EMBL" id="PYZ96742.1"/>
    </source>
</evidence>
<dbReference type="InterPro" id="IPR016163">
    <property type="entry name" value="Ald_DH_C"/>
</dbReference>
<sequence>MTTIAVRNPENGDLIREVPAHTEEEIRQALDRGQEAFASWSKTDAYTRAELLRKWSGLIRENQESLAETVTKENGKPLKEAAGEINYAASYLDWYAEEAVRVYGRTIPSPSTEKRIMVSRQPVGLVAAITPWNFPAAMMTRKAGPALAAGCTFIIKPADETPLTAIRLIELAHEAGIPKDAVQYVLADGPTVGKLFTGSGHVRKVTFTGSTEVGKLLMRDSADTVKHVTMELGGHAPLIVAEDADLDHAVTQTIASKFRNAGQTCICANRVLVHESVADAFTDKLKAAAAKLQVGSGMNEGTDIGPIINRKGYEKIIRQLQDAVDKGAEIVLGSKTGEEGNDGGYFVQPTVLTGVTQDMTIMKEETFGPVVPVTTFRELDEAIAIANDTPYGLAAYFFTNDYRTGMYLHDHLDYGIIGWNDGAPSGAHVPFGGMKESGIGREGGAEGIEPYLETKYLSIGGLK</sequence>
<gene>
    <name evidence="4" type="primary">gabD</name>
    <name evidence="4" type="ORF">CR205_13715</name>
</gene>
<dbReference type="InterPro" id="IPR015590">
    <property type="entry name" value="Aldehyde_DH_dom"/>
</dbReference>
<protein>
    <submittedName>
        <fullName evidence="4">Succinate-semialdehyde dehydrogenase (NADP(+))</fullName>
        <ecNumber evidence="4">1.2.1.16</ecNumber>
    </submittedName>
</protein>
<evidence type="ECO:0000256" key="2">
    <source>
        <dbReference type="ARBA" id="ARBA00023002"/>
    </source>
</evidence>
<dbReference type="GO" id="GO:0009450">
    <property type="term" value="P:gamma-aminobutyric acid catabolic process"/>
    <property type="evidence" value="ECO:0007669"/>
    <property type="project" value="InterPro"/>
</dbReference>
<dbReference type="FunFam" id="3.40.605.10:FF:000026">
    <property type="entry name" value="Aldehyde dehydrogenase, putative"/>
    <property type="match status" value="1"/>
</dbReference>
<comment type="similarity">
    <text evidence="1">Belongs to the aldehyde dehydrogenase family.</text>
</comment>
<dbReference type="SUPFAM" id="SSF53720">
    <property type="entry name" value="ALDH-like"/>
    <property type="match status" value="1"/>
</dbReference>
<evidence type="ECO:0000256" key="1">
    <source>
        <dbReference type="ARBA" id="ARBA00009986"/>
    </source>
</evidence>
<proteinExistence type="inferred from homology"/>
<organism evidence="4 5">
    <name type="scientific">Alteribacter lacisalsi</name>
    <dbReference type="NCBI Taxonomy" id="2045244"/>
    <lineage>
        <taxon>Bacteria</taxon>
        <taxon>Bacillati</taxon>
        <taxon>Bacillota</taxon>
        <taxon>Bacilli</taxon>
        <taxon>Bacillales</taxon>
        <taxon>Bacillaceae</taxon>
        <taxon>Alteribacter</taxon>
    </lineage>
</organism>
<dbReference type="FunFam" id="3.40.605.10:FF:000005">
    <property type="entry name" value="Succinate-semialdehyde dehydrogenase I"/>
    <property type="match status" value="1"/>
</dbReference>
<dbReference type="FunFam" id="3.40.309.10:FF:000004">
    <property type="entry name" value="Succinate-semialdehyde dehydrogenase I"/>
    <property type="match status" value="1"/>
</dbReference>
<comment type="caution">
    <text evidence="4">The sequence shown here is derived from an EMBL/GenBank/DDBJ whole genome shotgun (WGS) entry which is preliminary data.</text>
</comment>
<dbReference type="InterPro" id="IPR016162">
    <property type="entry name" value="Ald_DH_N"/>
</dbReference>
<dbReference type="InterPro" id="IPR050740">
    <property type="entry name" value="Aldehyde_DH_Superfamily"/>
</dbReference>
<dbReference type="AlphaFoldDB" id="A0A2W0HID6"/>
<reference evidence="4 5" key="1">
    <citation type="submission" date="2017-10" db="EMBL/GenBank/DDBJ databases">
        <title>Bacillus sp. nov., a halophilic bacterium isolated from a Yangshapao Lake.</title>
        <authorList>
            <person name="Wang H."/>
        </authorList>
    </citation>
    <scope>NUCLEOTIDE SEQUENCE [LARGE SCALE GENOMIC DNA]</scope>
    <source>
        <strain evidence="4 5">YSP-3</strain>
    </source>
</reference>
<name>A0A2W0HID6_9BACI</name>